<accession>A0A5P8VUA0</accession>
<reference evidence="1 2" key="1">
    <citation type="submission" date="2019-10" db="EMBL/GenBank/DDBJ databases">
        <title>Genomic and transcriptomic insights into the perfect genentic adaptation of a filamentous nitrogen-fixing cyanobacterium to rice fields.</title>
        <authorList>
            <person name="Chen Z."/>
        </authorList>
    </citation>
    <scope>NUCLEOTIDE SEQUENCE [LARGE SCALE GENOMIC DNA]</scope>
    <source>
        <strain evidence="1">CCNUC1</strain>
    </source>
</reference>
<evidence type="ECO:0000313" key="2">
    <source>
        <dbReference type="Proteomes" id="UP000326678"/>
    </source>
</evidence>
<keyword evidence="2" id="KW-1185">Reference proteome</keyword>
<organism evidence="1 2">
    <name type="scientific">Nostoc sphaeroides CCNUC1</name>
    <dbReference type="NCBI Taxonomy" id="2653204"/>
    <lineage>
        <taxon>Bacteria</taxon>
        <taxon>Bacillati</taxon>
        <taxon>Cyanobacteriota</taxon>
        <taxon>Cyanophyceae</taxon>
        <taxon>Nostocales</taxon>
        <taxon>Nostocaceae</taxon>
        <taxon>Nostoc</taxon>
    </lineage>
</organism>
<dbReference type="EMBL" id="CP045226">
    <property type="protein sequence ID" value="QFS43891.1"/>
    <property type="molecule type" value="Genomic_DNA"/>
</dbReference>
<name>A0A5P8VUA0_9NOSO</name>
<evidence type="ECO:0000313" key="1">
    <source>
        <dbReference type="EMBL" id="QFS43891.1"/>
    </source>
</evidence>
<dbReference type="AlphaFoldDB" id="A0A5P8VUA0"/>
<dbReference type="KEGG" id="nsh:GXM_01364"/>
<protein>
    <submittedName>
        <fullName evidence="1">Uncharacterized protein</fullName>
    </submittedName>
</protein>
<gene>
    <name evidence="1" type="ORF">GXM_01364</name>
</gene>
<sequence>MAREASTKSGKPAFFRIYDLFGVESTQFVKVAESYTATVAPKEKIISFLMANNG</sequence>
<dbReference type="Proteomes" id="UP000326678">
    <property type="component" value="Chromosome Gxm1"/>
</dbReference>
<proteinExistence type="predicted"/>